<name>Q7T9X3_GVAO</name>
<organismHost>
    <name type="scientific">Adoxophyes</name>
    <dbReference type="NCBI Taxonomy" id="85584"/>
</organismHost>
<feature type="compositionally biased region" description="Basic residues" evidence="2">
    <location>
        <begin position="543"/>
        <end position="552"/>
    </location>
</feature>
<dbReference type="OrthoDB" id="15159at10239"/>
<feature type="region of interest" description="Disordered" evidence="2">
    <location>
        <begin position="507"/>
        <end position="567"/>
    </location>
</feature>
<reference evidence="3 4" key="1">
    <citation type="journal article" date="2003" name="Virology">
        <title>The complete sequence of the Adoxophyes orana granulovirus genome.</title>
        <authorList>
            <person name="Wormleaton S."/>
            <person name="Kuzio J."/>
            <person name="Winstanley D."/>
        </authorList>
    </citation>
    <scope>NUCLEOTIDE SEQUENCE [LARGE SCALE GENOMIC DNA]</scope>
</reference>
<evidence type="ECO:0000313" key="3">
    <source>
        <dbReference type="EMBL" id="AAP85679.1"/>
    </source>
</evidence>
<dbReference type="PANTHER" id="PTHR23159">
    <property type="entry name" value="CENTROSOMAL PROTEIN 2"/>
    <property type="match status" value="1"/>
</dbReference>
<dbReference type="Proteomes" id="UP000202129">
    <property type="component" value="Segment"/>
</dbReference>
<gene>
    <name evidence="3" type="primary">ORF_42</name>
</gene>
<feature type="coiled-coil region" evidence="1">
    <location>
        <begin position="158"/>
        <end position="255"/>
    </location>
</feature>
<dbReference type="KEGG" id="vg:1463385"/>
<dbReference type="RefSeq" id="NP_872496.1">
    <property type="nucleotide sequence ID" value="NC_005038.1"/>
</dbReference>
<feature type="coiled-coil region" evidence="1">
    <location>
        <begin position="588"/>
        <end position="706"/>
    </location>
</feature>
<feature type="coiled-coil region" evidence="1">
    <location>
        <begin position="290"/>
        <end position="317"/>
    </location>
</feature>
<organism evidence="3 4">
    <name type="scientific">Adoxophyes orana granulovirus</name>
    <name type="common">AoGV</name>
    <dbReference type="NCBI Taxonomy" id="170617"/>
    <lineage>
        <taxon>Viruses</taxon>
        <taxon>Viruses incertae sedis</taxon>
        <taxon>Naldaviricetes</taxon>
        <taxon>Lefavirales</taxon>
        <taxon>Baculoviridae</taxon>
        <taxon>Betabaculovirus</taxon>
        <taxon>Betabaculovirus adoranae</taxon>
    </lineage>
</organism>
<sequence>MNRTVANIILDKHKCNEAEKRLRNLIITNGFFLIPNEDNLFNSIDLDSLNTETLLITYIKRVNKIIRKINIQNSEENDIGGIIDTDHQTMYNIDDRRQKLAGNLKRLRLKLSDVQSVKDFIITIGKLAIACHPELQSYSEDIVIIAHQYGISNPNVDAESIRNRLKDSEKLVKEFSEENKRFNNMILDNKKTLKRYTDNLVQCESNLEKSENNLKTSKLDLEALQSSKRILENDYALLKDENSKLLEDVKNYMVEITNLKHSMEVDNVAEEYKIKLDKCAAENTTLIYEITDLQTQKQNIQAEYDNLKTTTESLQKQLDECIYKLQNKNRNNYYSIAFADQSEEPVVDLDDETQSEPVRIISLDNNDNNQLVQVSDLEKHLHDCINDKHELQSQLINTQNTLSECNIKLQKSFTDNDLLQHQSQECSDKLKQKIDTNNILQQECKDKLSILEQNINLLQAQLQKSNQEKQDYIDRAEQDINLLQKKLKILEQDNNLLQERLKECDNKLNNRRQKRRKESVDASTSSKRRAKRSANDANINKRTVGRPRKKPFTSKEFVEQSDDDDDYSHIEMEIDNELDNDANDEYVNSLIERELNKNEIVIEDLNEKLKECQELNSVLNEKLKNCENQNDENTDEMRILKNTLETKTNELQILNSKYETLNYNFTKVNNLLKDKTLTNTANESQCQQLEHEIEIMENKLLTYADECHNQYEDLLKKVYIKASESTDINCLSSIVDLFSESDLQAPKNIVLNDDINMPKVKLNDLEIAVLEFLNIEQVQRPLVDNIRFYFRLIHKKLNDIYKIINYKYNRKYNLLTNIEHAQEQFNIYLINLSRDSEIVIEQLHEQISNYKRQLYAKSNLVDTYDDDDDDNSISY</sequence>
<evidence type="ECO:0000313" key="4">
    <source>
        <dbReference type="Proteomes" id="UP000202129"/>
    </source>
</evidence>
<evidence type="ECO:0000256" key="1">
    <source>
        <dbReference type="SAM" id="Coils"/>
    </source>
</evidence>
<keyword evidence="1" id="KW-0175">Coiled coil</keyword>
<dbReference type="EMBL" id="AF547984">
    <property type="protein sequence ID" value="AAP85679.1"/>
    <property type="molecule type" value="Genomic_DNA"/>
</dbReference>
<accession>Q7T9X3</accession>
<dbReference type="GeneID" id="1463385"/>
<evidence type="ECO:0000256" key="2">
    <source>
        <dbReference type="SAM" id="MobiDB-lite"/>
    </source>
</evidence>
<protein>
    <submittedName>
        <fullName evidence="3">ORF_42</fullName>
    </submittedName>
</protein>
<keyword evidence="4" id="KW-1185">Reference proteome</keyword>
<dbReference type="PANTHER" id="PTHR23159:SF31">
    <property type="entry name" value="CENTROSOME-ASSOCIATED PROTEIN CEP250 ISOFORM X1"/>
    <property type="match status" value="1"/>
</dbReference>
<proteinExistence type="predicted"/>